<evidence type="ECO:0000313" key="1">
    <source>
        <dbReference type="EMBL" id="KAG0696288.1"/>
    </source>
</evidence>
<name>A0A8J8WEF9_CHIOP</name>
<comment type="caution">
    <text evidence="1">The sequence shown here is derived from an EMBL/GenBank/DDBJ whole genome shotgun (WGS) entry which is preliminary data.</text>
</comment>
<protein>
    <submittedName>
        <fullName evidence="1">Uncharacterized protein</fullName>
    </submittedName>
</protein>
<dbReference type="AlphaFoldDB" id="A0A8J8WEF9"/>
<sequence length="132" mass="14397">MDNVRSTPPSWATSRARRAGELCKFNWVPSHIGAVATRRPMKAAREATRHSGGLDCLTKLQGAKYCPDYALPSVPHNNSIASWVQTIEAGLAQTSHEKQRAITPRPAASRAEGSFYPTSAWLRNPGLSEGRV</sequence>
<gene>
    <name evidence="1" type="ORF">GWK47_003121</name>
</gene>
<dbReference type="EMBL" id="JACEEZ010025905">
    <property type="protein sequence ID" value="KAG0696288.1"/>
    <property type="molecule type" value="Genomic_DNA"/>
</dbReference>
<evidence type="ECO:0000313" key="2">
    <source>
        <dbReference type="Proteomes" id="UP000770661"/>
    </source>
</evidence>
<keyword evidence="2" id="KW-1185">Reference proteome</keyword>
<dbReference type="Proteomes" id="UP000770661">
    <property type="component" value="Unassembled WGS sequence"/>
</dbReference>
<accession>A0A8J8WEF9</accession>
<organism evidence="1 2">
    <name type="scientific">Chionoecetes opilio</name>
    <name type="common">Atlantic snow crab</name>
    <name type="synonym">Cancer opilio</name>
    <dbReference type="NCBI Taxonomy" id="41210"/>
    <lineage>
        <taxon>Eukaryota</taxon>
        <taxon>Metazoa</taxon>
        <taxon>Ecdysozoa</taxon>
        <taxon>Arthropoda</taxon>
        <taxon>Crustacea</taxon>
        <taxon>Multicrustacea</taxon>
        <taxon>Malacostraca</taxon>
        <taxon>Eumalacostraca</taxon>
        <taxon>Eucarida</taxon>
        <taxon>Decapoda</taxon>
        <taxon>Pleocyemata</taxon>
        <taxon>Brachyura</taxon>
        <taxon>Eubrachyura</taxon>
        <taxon>Majoidea</taxon>
        <taxon>Majidae</taxon>
        <taxon>Chionoecetes</taxon>
    </lineage>
</organism>
<proteinExistence type="predicted"/>
<reference evidence="1" key="1">
    <citation type="submission" date="2020-07" db="EMBL/GenBank/DDBJ databases">
        <title>The High-quality genome of the commercially important snow crab, Chionoecetes opilio.</title>
        <authorList>
            <person name="Jeong J.-H."/>
            <person name="Ryu S."/>
        </authorList>
    </citation>
    <scope>NUCLEOTIDE SEQUENCE</scope>
    <source>
        <strain evidence="1">MADBK_172401_WGS</strain>
        <tissue evidence="1">Digestive gland</tissue>
    </source>
</reference>